<proteinExistence type="predicted"/>
<dbReference type="Proteomes" id="UP000192276">
    <property type="component" value="Unassembled WGS sequence"/>
</dbReference>
<dbReference type="EMBL" id="LWBP01000013">
    <property type="protein sequence ID" value="OQP67763.1"/>
    <property type="molecule type" value="Genomic_DNA"/>
</dbReference>
<reference evidence="3" key="1">
    <citation type="submission" date="2016-04" db="EMBL/GenBank/DDBJ databases">
        <authorList>
            <person name="Chen L."/>
            <person name="Zhuang W."/>
            <person name="Wang G."/>
        </authorList>
    </citation>
    <scope>NUCLEOTIDE SEQUENCE [LARGE SCALE GENOMIC DNA]</scope>
    <source>
        <strain evidence="3">208</strain>
    </source>
</reference>
<accession>A0A1V9GAW4</accession>
<evidence type="ECO:0000313" key="2">
    <source>
        <dbReference type="EMBL" id="OQP67763.1"/>
    </source>
</evidence>
<keyword evidence="3" id="KW-1185">Reference proteome</keyword>
<comment type="caution">
    <text evidence="2">The sequence shown here is derived from an EMBL/GenBank/DDBJ whole genome shotgun (WGS) entry which is preliminary data.</text>
</comment>
<name>A0A1V9GAW4_9BACT</name>
<organism evidence="2 3">
    <name type="scientific">Niastella populi</name>
    <dbReference type="NCBI Taxonomy" id="550983"/>
    <lineage>
        <taxon>Bacteria</taxon>
        <taxon>Pseudomonadati</taxon>
        <taxon>Bacteroidota</taxon>
        <taxon>Chitinophagia</taxon>
        <taxon>Chitinophagales</taxon>
        <taxon>Chitinophagaceae</taxon>
        <taxon>Niastella</taxon>
    </lineage>
</organism>
<evidence type="ECO:0000313" key="3">
    <source>
        <dbReference type="Proteomes" id="UP000192276"/>
    </source>
</evidence>
<protein>
    <submittedName>
        <fullName evidence="2">Uncharacterized protein</fullName>
    </submittedName>
</protein>
<dbReference type="AlphaFoldDB" id="A0A1V9GAW4"/>
<gene>
    <name evidence="2" type="ORF">A4R26_11965</name>
</gene>
<feature type="region of interest" description="Disordered" evidence="1">
    <location>
        <begin position="1"/>
        <end position="40"/>
    </location>
</feature>
<evidence type="ECO:0000256" key="1">
    <source>
        <dbReference type="SAM" id="MobiDB-lite"/>
    </source>
</evidence>
<sequence>MIKEQDAEGCDPLKAGPAQQNSSIGDGKPGTEKTRQKGRRAGINNKLLISLWLTLKTTL</sequence>